<keyword evidence="2" id="KW-1185">Reference proteome</keyword>
<gene>
    <name evidence="1" type="ORF">CEXT_156381</name>
</gene>
<proteinExistence type="predicted"/>
<comment type="caution">
    <text evidence="1">The sequence shown here is derived from an EMBL/GenBank/DDBJ whole genome shotgun (WGS) entry which is preliminary data.</text>
</comment>
<sequence length="165" mass="19001">MKESFCTWKSFVSSRIAEIQNLKNSKDCRHCIESETILLIILASTEIFDNKSQKDALWWFGPPWLVKDYEVWPKNRIAYVTVQALGKIWFKHFTGVTMIKNQSLGCSLQIKTNLLDVLCRLKPISWTFSTGSTIPVLPQVIEIVHKRVLKPIFLMGVLHIYSAAM</sequence>
<accession>A0AAV4SEW8</accession>
<name>A0AAV4SEW8_CAEEX</name>
<evidence type="ECO:0000313" key="2">
    <source>
        <dbReference type="Proteomes" id="UP001054945"/>
    </source>
</evidence>
<dbReference type="AlphaFoldDB" id="A0AAV4SEW8"/>
<reference evidence="1 2" key="1">
    <citation type="submission" date="2021-06" db="EMBL/GenBank/DDBJ databases">
        <title>Caerostris extrusa draft genome.</title>
        <authorList>
            <person name="Kono N."/>
            <person name="Arakawa K."/>
        </authorList>
    </citation>
    <scope>NUCLEOTIDE SEQUENCE [LARGE SCALE GENOMIC DNA]</scope>
</reference>
<protein>
    <submittedName>
        <fullName evidence="1">Uncharacterized protein</fullName>
    </submittedName>
</protein>
<evidence type="ECO:0000313" key="1">
    <source>
        <dbReference type="EMBL" id="GIY31025.1"/>
    </source>
</evidence>
<organism evidence="1 2">
    <name type="scientific">Caerostris extrusa</name>
    <name type="common">Bark spider</name>
    <name type="synonym">Caerostris bankana</name>
    <dbReference type="NCBI Taxonomy" id="172846"/>
    <lineage>
        <taxon>Eukaryota</taxon>
        <taxon>Metazoa</taxon>
        <taxon>Ecdysozoa</taxon>
        <taxon>Arthropoda</taxon>
        <taxon>Chelicerata</taxon>
        <taxon>Arachnida</taxon>
        <taxon>Araneae</taxon>
        <taxon>Araneomorphae</taxon>
        <taxon>Entelegynae</taxon>
        <taxon>Araneoidea</taxon>
        <taxon>Araneidae</taxon>
        <taxon>Caerostris</taxon>
    </lineage>
</organism>
<dbReference type="EMBL" id="BPLR01009310">
    <property type="protein sequence ID" value="GIY31025.1"/>
    <property type="molecule type" value="Genomic_DNA"/>
</dbReference>
<dbReference type="Proteomes" id="UP001054945">
    <property type="component" value="Unassembled WGS sequence"/>
</dbReference>